<keyword evidence="2" id="KW-1185">Reference proteome</keyword>
<name>A9DDE5_9GAMM</name>
<dbReference type="EMBL" id="ABIC01000024">
    <property type="protein sequence ID" value="EDQ00235.1"/>
    <property type="molecule type" value="Genomic_DNA"/>
</dbReference>
<protein>
    <submittedName>
        <fullName evidence="1">Flavodoxin</fullName>
    </submittedName>
</protein>
<sequence length="40" mass="4665">MRYFTSQHTTNYIPFELAEQVQEHDLPTSEELVIPVDKTG</sequence>
<dbReference type="Proteomes" id="UP000005839">
    <property type="component" value="Unassembled WGS sequence"/>
</dbReference>
<proteinExistence type="predicted"/>
<comment type="caution">
    <text evidence="1">The sequence shown here is derived from an EMBL/GenBank/DDBJ whole genome shotgun (WGS) entry which is preliminary data.</text>
</comment>
<evidence type="ECO:0000313" key="1">
    <source>
        <dbReference type="EMBL" id="EDQ00235.1"/>
    </source>
</evidence>
<accession>A9DDE5</accession>
<evidence type="ECO:0000313" key="2">
    <source>
        <dbReference type="Proteomes" id="UP000005839"/>
    </source>
</evidence>
<reference evidence="1 2" key="1">
    <citation type="submission" date="2007-10" db="EMBL/GenBank/DDBJ databases">
        <authorList>
            <person name="Yayanos A."/>
            <person name="Ferriera S."/>
            <person name="Johnson J."/>
            <person name="Kravitz S."/>
            <person name="Halpern A."/>
            <person name="Remington K."/>
            <person name="Beeson K."/>
            <person name="Tran B."/>
            <person name="Rogers Y.-H."/>
            <person name="Friedman R."/>
            <person name="Venter J.C."/>
        </authorList>
    </citation>
    <scope>NUCLEOTIDE SEQUENCE [LARGE SCALE GENOMIC DNA]</scope>
    <source>
        <strain evidence="1 2">KT99</strain>
    </source>
</reference>
<dbReference type="AlphaFoldDB" id="A9DDE5"/>
<organism evidence="1 2">
    <name type="scientific">Shewanella benthica KT99</name>
    <dbReference type="NCBI Taxonomy" id="314608"/>
    <lineage>
        <taxon>Bacteria</taxon>
        <taxon>Pseudomonadati</taxon>
        <taxon>Pseudomonadota</taxon>
        <taxon>Gammaproteobacteria</taxon>
        <taxon>Alteromonadales</taxon>
        <taxon>Shewanellaceae</taxon>
        <taxon>Shewanella</taxon>
    </lineage>
</organism>
<gene>
    <name evidence="1" type="ORF">KT99_04962</name>
</gene>